<keyword evidence="3" id="KW-0963">Cytoplasm</keyword>
<reference evidence="7 8" key="1">
    <citation type="submission" date="2016-06" db="EMBL/GenBank/DDBJ databases">
        <title>Evolution of pathogenesis and genome organization in the Tremellales.</title>
        <authorList>
            <person name="Cuomo C."/>
            <person name="Litvintseva A."/>
            <person name="Heitman J."/>
            <person name="Chen Y."/>
            <person name="Sun S."/>
            <person name="Springer D."/>
            <person name="Dromer F."/>
            <person name="Young S."/>
            <person name="Zeng Q."/>
            <person name="Chapman S."/>
            <person name="Gujja S."/>
            <person name="Saif S."/>
            <person name="Birren B."/>
        </authorList>
    </citation>
    <scope>NUCLEOTIDE SEQUENCE [LARGE SCALE GENOMIC DNA]</scope>
    <source>
        <strain evidence="7 8">CBS 6039</strain>
    </source>
</reference>
<organism evidence="7 8">
    <name type="scientific">Cryptococcus amylolentus CBS 6039</name>
    <dbReference type="NCBI Taxonomy" id="1295533"/>
    <lineage>
        <taxon>Eukaryota</taxon>
        <taxon>Fungi</taxon>
        <taxon>Dikarya</taxon>
        <taxon>Basidiomycota</taxon>
        <taxon>Agaricomycotina</taxon>
        <taxon>Tremellomycetes</taxon>
        <taxon>Tremellales</taxon>
        <taxon>Cryptococcaceae</taxon>
        <taxon>Cryptococcus</taxon>
    </lineage>
</organism>
<feature type="domain" description="CNH" evidence="6">
    <location>
        <begin position="55"/>
        <end position="352"/>
    </location>
</feature>
<dbReference type="InterPro" id="IPR032914">
    <property type="entry name" value="Vam6/VPS39/TRAP1"/>
</dbReference>
<feature type="compositionally biased region" description="Acidic residues" evidence="5">
    <location>
        <begin position="386"/>
        <end position="399"/>
    </location>
</feature>
<keyword evidence="4" id="KW-0653">Protein transport</keyword>
<comment type="subcellular location">
    <subcellularLocation>
        <location evidence="1">Cytoplasm</location>
    </subcellularLocation>
</comment>
<dbReference type="Pfam" id="PF00780">
    <property type="entry name" value="CNH"/>
    <property type="match status" value="1"/>
</dbReference>
<evidence type="ECO:0000313" key="8">
    <source>
        <dbReference type="Proteomes" id="UP000094065"/>
    </source>
</evidence>
<dbReference type="PANTHER" id="PTHR12894:SF27">
    <property type="entry name" value="TRANSFORMING GROWTH FACTOR-BETA RECEPTOR-ASSOCIATED PROTEIN 1"/>
    <property type="match status" value="1"/>
</dbReference>
<accession>A0A1E3HTX5</accession>
<feature type="region of interest" description="Disordered" evidence="5">
    <location>
        <begin position="1073"/>
        <end position="1098"/>
    </location>
</feature>
<evidence type="ECO:0000259" key="6">
    <source>
        <dbReference type="PROSITE" id="PS50219"/>
    </source>
</evidence>
<evidence type="ECO:0000256" key="5">
    <source>
        <dbReference type="SAM" id="MobiDB-lite"/>
    </source>
</evidence>
<dbReference type="STRING" id="1295533.A0A1E3HTX5"/>
<protein>
    <recommendedName>
        <fullName evidence="6">CNH domain-containing protein</fullName>
    </recommendedName>
</protein>
<gene>
    <name evidence="7" type="ORF">L202_03665</name>
</gene>
<evidence type="ECO:0000313" key="7">
    <source>
        <dbReference type="EMBL" id="ODN79752.1"/>
    </source>
</evidence>
<feature type="region of interest" description="Disordered" evidence="5">
    <location>
        <begin position="1"/>
        <end position="24"/>
    </location>
</feature>
<dbReference type="GO" id="GO:0006914">
    <property type="term" value="P:autophagy"/>
    <property type="evidence" value="ECO:0007669"/>
    <property type="project" value="TreeGrafter"/>
</dbReference>
<evidence type="ECO:0000256" key="4">
    <source>
        <dbReference type="ARBA" id="ARBA00022927"/>
    </source>
</evidence>
<dbReference type="GO" id="GO:0005737">
    <property type="term" value="C:cytoplasm"/>
    <property type="evidence" value="ECO:0007669"/>
    <property type="project" value="UniProtKB-SubCell"/>
</dbReference>
<feature type="compositionally biased region" description="Basic and acidic residues" evidence="5">
    <location>
        <begin position="1073"/>
        <end position="1087"/>
    </location>
</feature>
<dbReference type="GO" id="GO:0034058">
    <property type="term" value="P:endosomal vesicle fusion"/>
    <property type="evidence" value="ECO:0007669"/>
    <property type="project" value="TreeGrafter"/>
</dbReference>
<keyword evidence="2" id="KW-0813">Transport</keyword>
<dbReference type="Proteomes" id="UP000094065">
    <property type="component" value="Unassembled WGS sequence"/>
</dbReference>
<dbReference type="GO" id="GO:0016020">
    <property type="term" value="C:membrane"/>
    <property type="evidence" value="ECO:0007669"/>
    <property type="project" value="TreeGrafter"/>
</dbReference>
<dbReference type="EMBL" id="AWGJ01000005">
    <property type="protein sequence ID" value="ODN79752.1"/>
    <property type="molecule type" value="Genomic_DNA"/>
</dbReference>
<name>A0A1E3HTX5_9TREE</name>
<feature type="region of interest" description="Disordered" evidence="5">
    <location>
        <begin position="380"/>
        <end position="422"/>
    </location>
</feature>
<dbReference type="RefSeq" id="XP_018994599.1">
    <property type="nucleotide sequence ID" value="XM_019137573.1"/>
</dbReference>
<dbReference type="PROSITE" id="PS50219">
    <property type="entry name" value="CNH"/>
    <property type="match status" value="1"/>
</dbReference>
<sequence>MADPFHLQPVISDRSPSADLLDFDSEPKQGFIASAASSITSRASPPSTGTQPNQEREIRCIEGYEHNIYVGVSDGTVEWWVCEGAAHSETNGWTMRRKQTLFPRRPVSKMYLLPNVSKILVISDGTMHTLSLPDLAQIPSSVIPPMRGVMSVILNDDELDWRPGSEERTDMTVVTVRRHGLGIYKLGHKFQAIKEIPLPSIPTHHAIFQTYLCCALYPPSDDDDPPELTNCVIDLSDASLTPVAPVDRSSNDAEQEKKNANIVVIPGEDEFLVTSYSGFSTLGLFLNGQGDPVRGTIEWESHPLSIAVESGWIIALLTNQTISIHALDDPTTPTQVIPIPQPANAINLNYSPYGVRVQDLLTGERLKTVKSRFLAGRLVSNKEEAGDPPEEEGDVDNEDPPSGSGLTPPSSPQRPKRPSDIPFLTTTSETFVVTPSCIYSLTLTPPVLAMERLCDEHKLADAIAFLDEYRRQNRKGILAPPSPIDQISTSLLVRYLSSFLASHLTQDASFEKAGALWVKGKVDPRWIVRLFEGLRGKVIGLEEEGEVWQGLKEAWSGLASTDEMIRVSIKKNYSPHLPPSTSASPASADLRRALEGDANVMLLEVLRKTRASRRKGGGIRGVDGRKIDVVIDTVLAKLLTLPLPSGSDHIDELLVLLSSPNDVVLSELEPFLEERKYILAKVMRQEGKSGKVLDILQEMVEQNHGDPLCSDPLEEFASTLEGIECAEEWEKSVIWLMTRRPERALGVLINHPPPSLSPTDILPRLAAVDAQVHRTYLEHIVVTKRSPSRPLHQQLLDLMLDEASTLVQDDGIKYHLSDLDDEYRKEGLLQAQSKRRKDGKERETFIHFLARLAPDTPIKRLRLKLAFLLQGSPFYDVKRTEDRLKGIAELGWERAIVLGKLRQHDTALRLLALTLADPLTAQTYATTSGIEILSPRQAKEIASISNIGGLEHWATLGEVGRKRKGKVEVGDGEVRKLLDIYMADGTPPSLQSASLLLATLPTLPPLDTILPSMPSDWPLDLVSPFFVRSLKKGEERRWEALVRKNIARGEYEGVEERWLEEVRKMKPVIQGRSLDRGREEKSEIDEKGEYDEKEGYVVDEPQGRVLDEKLQLPFETVVDETNNLRETNYRQL</sequence>
<dbReference type="AlphaFoldDB" id="A0A1E3HTX5"/>
<dbReference type="PANTHER" id="PTHR12894">
    <property type="entry name" value="CNH DOMAIN CONTAINING"/>
    <property type="match status" value="1"/>
</dbReference>
<dbReference type="OrthoDB" id="10258882at2759"/>
<dbReference type="InterPro" id="IPR001180">
    <property type="entry name" value="CNH_dom"/>
</dbReference>
<evidence type="ECO:0000256" key="3">
    <source>
        <dbReference type="ARBA" id="ARBA00022490"/>
    </source>
</evidence>
<evidence type="ECO:0000256" key="2">
    <source>
        <dbReference type="ARBA" id="ARBA00022448"/>
    </source>
</evidence>
<dbReference type="GeneID" id="30154974"/>
<proteinExistence type="predicted"/>
<keyword evidence="8" id="KW-1185">Reference proteome</keyword>
<evidence type="ECO:0000256" key="1">
    <source>
        <dbReference type="ARBA" id="ARBA00004496"/>
    </source>
</evidence>
<comment type="caution">
    <text evidence="7">The sequence shown here is derived from an EMBL/GenBank/DDBJ whole genome shotgun (WGS) entry which is preliminary data.</text>
</comment>
<dbReference type="GO" id="GO:0015031">
    <property type="term" value="P:protein transport"/>
    <property type="evidence" value="ECO:0007669"/>
    <property type="project" value="UniProtKB-KW"/>
</dbReference>